<dbReference type="Pfam" id="PF00117">
    <property type="entry name" value="GATase"/>
    <property type="match status" value="1"/>
</dbReference>
<feature type="domain" description="Glutamine amidotransferase" evidence="12">
    <location>
        <begin position="4"/>
        <end position="199"/>
    </location>
</feature>
<evidence type="ECO:0000313" key="14">
    <source>
        <dbReference type="Proteomes" id="UP000000644"/>
    </source>
</evidence>
<evidence type="ECO:0000256" key="4">
    <source>
        <dbReference type="ARBA" id="ARBA00022801"/>
    </source>
</evidence>
<dbReference type="EC" id="3.5.1.2" evidence="10"/>
<evidence type="ECO:0000256" key="11">
    <source>
        <dbReference type="PIRSR" id="PIRSR000495-1"/>
    </source>
</evidence>
<dbReference type="NCBIfam" id="TIGR01855">
    <property type="entry name" value="IMP_synth_hisH"/>
    <property type="match status" value="1"/>
</dbReference>
<evidence type="ECO:0000256" key="7">
    <source>
        <dbReference type="ARBA" id="ARBA00023239"/>
    </source>
</evidence>
<evidence type="ECO:0000256" key="9">
    <source>
        <dbReference type="ARBA" id="ARBA00049534"/>
    </source>
</evidence>
<dbReference type="InterPro" id="IPR010139">
    <property type="entry name" value="Imidazole-glycPsynth_HisH"/>
</dbReference>
<dbReference type="PANTHER" id="PTHR42701">
    <property type="entry name" value="IMIDAZOLE GLYCEROL PHOSPHATE SYNTHASE SUBUNIT HISH"/>
    <property type="match status" value="1"/>
</dbReference>
<dbReference type="HOGENOM" id="CLU_071837_2_2_4"/>
<keyword evidence="5 10" id="KW-0315">Glutamine amidotransferase</keyword>
<comment type="catalytic activity">
    <reaction evidence="8 10">
        <text>5-[(5-phospho-1-deoxy-D-ribulos-1-ylimino)methylamino]-1-(5-phospho-beta-D-ribosyl)imidazole-4-carboxamide + L-glutamine = D-erythro-1-(imidazol-4-yl)glycerol 3-phosphate + 5-amino-1-(5-phospho-beta-D-ribosyl)imidazole-4-carboxamide + L-glutamate + H(+)</text>
        <dbReference type="Rhea" id="RHEA:24793"/>
        <dbReference type="ChEBI" id="CHEBI:15378"/>
        <dbReference type="ChEBI" id="CHEBI:29985"/>
        <dbReference type="ChEBI" id="CHEBI:58278"/>
        <dbReference type="ChEBI" id="CHEBI:58359"/>
        <dbReference type="ChEBI" id="CHEBI:58475"/>
        <dbReference type="ChEBI" id="CHEBI:58525"/>
        <dbReference type="EC" id="4.3.2.10"/>
    </reaction>
</comment>
<dbReference type="STRING" id="365044.Pnap_3124"/>
<dbReference type="GO" id="GO:0004359">
    <property type="term" value="F:glutaminase activity"/>
    <property type="evidence" value="ECO:0007669"/>
    <property type="project" value="UniProtKB-EC"/>
</dbReference>
<accession>A1VRZ4</accession>
<keyword evidence="10" id="KW-0963">Cytoplasm</keyword>
<feature type="active site" description="Nucleophile" evidence="10 11">
    <location>
        <position position="79"/>
    </location>
</feature>
<evidence type="ECO:0000259" key="12">
    <source>
        <dbReference type="Pfam" id="PF00117"/>
    </source>
</evidence>
<dbReference type="OrthoDB" id="9813383at2"/>
<keyword evidence="13" id="KW-0808">Transferase</keyword>
<dbReference type="CDD" id="cd01748">
    <property type="entry name" value="GATase1_IGP_Synthase"/>
    <property type="match status" value="1"/>
</dbReference>
<dbReference type="UniPathway" id="UPA00031">
    <property type="reaction ID" value="UER00010"/>
</dbReference>
<proteinExistence type="inferred from homology"/>
<dbReference type="PANTHER" id="PTHR42701:SF1">
    <property type="entry name" value="IMIDAZOLE GLYCEROL PHOSPHATE SYNTHASE SUBUNIT HISH"/>
    <property type="match status" value="1"/>
</dbReference>
<dbReference type="Proteomes" id="UP000000644">
    <property type="component" value="Chromosome"/>
</dbReference>
<dbReference type="GO" id="GO:0000105">
    <property type="term" value="P:L-histidine biosynthetic process"/>
    <property type="evidence" value="ECO:0007669"/>
    <property type="project" value="UniProtKB-UniRule"/>
</dbReference>
<evidence type="ECO:0000256" key="2">
    <source>
        <dbReference type="ARBA" id="ARBA00011152"/>
    </source>
</evidence>
<reference evidence="14" key="1">
    <citation type="journal article" date="2009" name="Environ. Microbiol.">
        <title>The genome of Polaromonas naphthalenivorans strain CJ2, isolated from coal tar-contaminated sediment, reveals physiological and metabolic versatility and evolution through extensive horizontal gene transfer.</title>
        <authorList>
            <person name="Yagi J.M."/>
            <person name="Sims D."/>
            <person name="Brettin T."/>
            <person name="Bruce D."/>
            <person name="Madsen E.L."/>
        </authorList>
    </citation>
    <scope>NUCLEOTIDE SEQUENCE [LARGE SCALE GENOMIC DNA]</scope>
    <source>
        <strain evidence="14">CJ2</strain>
    </source>
</reference>
<dbReference type="InterPro" id="IPR017926">
    <property type="entry name" value="GATASE"/>
</dbReference>
<name>A1VRZ4_POLNA</name>
<dbReference type="InterPro" id="IPR029062">
    <property type="entry name" value="Class_I_gatase-like"/>
</dbReference>
<dbReference type="SUPFAM" id="SSF52317">
    <property type="entry name" value="Class I glutamine amidotransferase-like"/>
    <property type="match status" value="1"/>
</dbReference>
<keyword evidence="4 10" id="KW-0378">Hydrolase</keyword>
<evidence type="ECO:0000256" key="10">
    <source>
        <dbReference type="HAMAP-Rule" id="MF_00278"/>
    </source>
</evidence>
<comment type="subcellular location">
    <subcellularLocation>
        <location evidence="10">Cytoplasm</location>
    </subcellularLocation>
</comment>
<dbReference type="EC" id="4.3.2.10" evidence="10"/>
<keyword evidence="7 10" id="KW-0456">Lyase</keyword>
<dbReference type="GO" id="GO:0005737">
    <property type="term" value="C:cytoplasm"/>
    <property type="evidence" value="ECO:0007669"/>
    <property type="project" value="UniProtKB-SubCell"/>
</dbReference>
<gene>
    <name evidence="10" type="primary">hisH</name>
    <name evidence="13" type="ordered locus">Pnap_3124</name>
</gene>
<dbReference type="GO" id="GO:0000107">
    <property type="term" value="F:imidazoleglycerol-phosphate synthase activity"/>
    <property type="evidence" value="ECO:0007669"/>
    <property type="project" value="UniProtKB-UniRule"/>
</dbReference>
<evidence type="ECO:0000256" key="8">
    <source>
        <dbReference type="ARBA" id="ARBA00047838"/>
    </source>
</evidence>
<feature type="active site" evidence="10 11">
    <location>
        <position position="186"/>
    </location>
</feature>
<keyword evidence="13" id="KW-0328">Glycosyltransferase</keyword>
<dbReference type="PROSITE" id="PS51273">
    <property type="entry name" value="GATASE_TYPE_1"/>
    <property type="match status" value="1"/>
</dbReference>
<comment type="catalytic activity">
    <reaction evidence="9 10">
        <text>L-glutamine + H2O = L-glutamate + NH4(+)</text>
        <dbReference type="Rhea" id="RHEA:15889"/>
        <dbReference type="ChEBI" id="CHEBI:15377"/>
        <dbReference type="ChEBI" id="CHEBI:28938"/>
        <dbReference type="ChEBI" id="CHEBI:29985"/>
        <dbReference type="ChEBI" id="CHEBI:58359"/>
        <dbReference type="EC" id="3.5.1.2"/>
    </reaction>
</comment>
<dbReference type="GO" id="GO:0016829">
    <property type="term" value="F:lyase activity"/>
    <property type="evidence" value="ECO:0007669"/>
    <property type="project" value="UniProtKB-KW"/>
</dbReference>
<dbReference type="EMBL" id="CP000529">
    <property type="protein sequence ID" value="ABM38422.1"/>
    <property type="molecule type" value="Genomic_DNA"/>
</dbReference>
<comment type="pathway">
    <text evidence="1 10">Amino-acid biosynthesis; L-histidine biosynthesis; L-histidine from 5-phospho-alpha-D-ribose 1-diphosphate: step 5/9.</text>
</comment>
<evidence type="ECO:0000256" key="6">
    <source>
        <dbReference type="ARBA" id="ARBA00023102"/>
    </source>
</evidence>
<comment type="function">
    <text evidence="10">IGPS catalyzes the conversion of PRFAR and glutamine to IGP, AICAR and glutamate. The HisH subunit catalyzes the hydrolysis of glutamine to glutamate and ammonia as part of the synthesis of IGP and AICAR. The resulting ammonia molecule is channeled to the active site of HisF.</text>
</comment>
<sequence length="202" mass="22195">MIVIVDYECGNIASVLNMIRKAGGDATVSGSHEVIQQASKLILPGVGAYDQGMSHLHAKQLPAILQARAAAGVPLLGICLGMQLLGLGSEEGKIPGLGLIAARFKRFVFNADSAMRIPHVGWNTVYAKKINRLISDDQEEKRYYFDHSYYAVCAHEEDILATTEYGHGFPSAYSRESVYGVQFHPEKSHRFGLSLIKQFLDI</sequence>
<evidence type="ECO:0000256" key="1">
    <source>
        <dbReference type="ARBA" id="ARBA00005091"/>
    </source>
</evidence>
<dbReference type="KEGG" id="pna:Pnap_3124"/>
<feature type="active site" evidence="10 11">
    <location>
        <position position="184"/>
    </location>
</feature>
<organism evidence="13 14">
    <name type="scientific">Polaromonas naphthalenivorans (strain CJ2)</name>
    <dbReference type="NCBI Taxonomy" id="365044"/>
    <lineage>
        <taxon>Bacteria</taxon>
        <taxon>Pseudomonadati</taxon>
        <taxon>Pseudomonadota</taxon>
        <taxon>Betaproteobacteria</taxon>
        <taxon>Burkholderiales</taxon>
        <taxon>Comamonadaceae</taxon>
        <taxon>Polaromonas</taxon>
    </lineage>
</organism>
<dbReference type="HAMAP" id="MF_00278">
    <property type="entry name" value="HisH"/>
    <property type="match status" value="1"/>
</dbReference>
<keyword evidence="14" id="KW-1185">Reference proteome</keyword>
<dbReference type="Gene3D" id="3.40.50.880">
    <property type="match status" value="1"/>
</dbReference>
<dbReference type="AlphaFoldDB" id="A1VRZ4"/>
<dbReference type="RefSeq" id="WP_011802493.1">
    <property type="nucleotide sequence ID" value="NC_008781.1"/>
</dbReference>
<dbReference type="PIRSF" id="PIRSF000495">
    <property type="entry name" value="Amidotransf_hisH"/>
    <property type="match status" value="1"/>
</dbReference>
<evidence type="ECO:0000256" key="5">
    <source>
        <dbReference type="ARBA" id="ARBA00022962"/>
    </source>
</evidence>
<evidence type="ECO:0000313" key="13">
    <source>
        <dbReference type="EMBL" id="ABM38422.1"/>
    </source>
</evidence>
<comment type="subunit">
    <text evidence="2 10">Heterodimer of HisH and HisF.</text>
</comment>
<keyword evidence="3 10" id="KW-0028">Amino-acid biosynthesis</keyword>
<keyword evidence="6 10" id="KW-0368">Histidine biosynthesis</keyword>
<evidence type="ECO:0000256" key="3">
    <source>
        <dbReference type="ARBA" id="ARBA00022605"/>
    </source>
</evidence>
<dbReference type="eggNOG" id="COG0118">
    <property type="taxonomic scope" value="Bacteria"/>
</dbReference>
<protein>
    <recommendedName>
        <fullName evidence="10">Imidazole glycerol phosphate synthase subunit HisH</fullName>
        <ecNumber evidence="10">4.3.2.10</ecNumber>
    </recommendedName>
    <alternativeName>
        <fullName evidence="10">IGP synthase glutaminase subunit</fullName>
        <ecNumber evidence="10">3.5.1.2</ecNumber>
    </alternativeName>
    <alternativeName>
        <fullName evidence="10">IGP synthase subunit HisH</fullName>
    </alternativeName>
    <alternativeName>
        <fullName evidence="10">ImGP synthase subunit HisH</fullName>
        <shortName evidence="10">IGPS subunit HisH</shortName>
    </alternativeName>
</protein>